<evidence type="ECO:0000256" key="3">
    <source>
        <dbReference type="ARBA" id="ARBA00007441"/>
    </source>
</evidence>
<protein>
    <recommendedName>
        <fullName evidence="9">aromatic-amino-acid transaminase</fullName>
        <ecNumber evidence="9">2.6.1.57</ecNumber>
    </recommendedName>
</protein>
<dbReference type="PANTHER" id="PTHR42790">
    <property type="entry name" value="AMINOTRANSFERASE"/>
    <property type="match status" value="1"/>
</dbReference>
<feature type="compositionally biased region" description="Low complexity" evidence="10">
    <location>
        <begin position="564"/>
        <end position="576"/>
    </location>
</feature>
<dbReference type="GO" id="GO:0006571">
    <property type="term" value="P:tyrosine biosynthetic process"/>
    <property type="evidence" value="ECO:0007669"/>
    <property type="project" value="TreeGrafter"/>
</dbReference>
<keyword evidence="7" id="KW-0663">Pyridoxal phosphate</keyword>
<keyword evidence="4" id="KW-0963">Cytoplasm</keyword>
<dbReference type="Pfam" id="PF00155">
    <property type="entry name" value="Aminotran_1_2"/>
    <property type="match status" value="1"/>
</dbReference>
<dbReference type="GO" id="GO:0008793">
    <property type="term" value="F:aromatic-amino-acid transaminase activity"/>
    <property type="evidence" value="ECO:0007669"/>
    <property type="project" value="TreeGrafter"/>
</dbReference>
<evidence type="ECO:0000256" key="7">
    <source>
        <dbReference type="ARBA" id="ARBA00022898"/>
    </source>
</evidence>
<keyword evidence="13" id="KW-1185">Reference proteome</keyword>
<dbReference type="OrthoDB" id="691673at2759"/>
<dbReference type="InterPro" id="IPR004839">
    <property type="entry name" value="Aminotransferase_I/II_large"/>
</dbReference>
<evidence type="ECO:0000256" key="6">
    <source>
        <dbReference type="ARBA" id="ARBA00022679"/>
    </source>
</evidence>
<evidence type="ECO:0000256" key="2">
    <source>
        <dbReference type="ARBA" id="ARBA00004496"/>
    </source>
</evidence>
<feature type="region of interest" description="Disordered" evidence="10">
    <location>
        <begin position="557"/>
        <end position="576"/>
    </location>
</feature>
<dbReference type="GO" id="GO:0009074">
    <property type="term" value="P:aromatic amino acid family catabolic process"/>
    <property type="evidence" value="ECO:0007669"/>
    <property type="project" value="TreeGrafter"/>
</dbReference>
<dbReference type="GO" id="GO:0019878">
    <property type="term" value="P:lysine biosynthetic process via aminoadipic acid"/>
    <property type="evidence" value="ECO:0007669"/>
    <property type="project" value="TreeGrafter"/>
</dbReference>
<feature type="domain" description="Aminotransferase class I/classII large" evidence="11">
    <location>
        <begin position="192"/>
        <end position="545"/>
    </location>
</feature>
<comment type="subcellular location">
    <subcellularLocation>
        <location evidence="2">Cytoplasm</location>
    </subcellularLocation>
</comment>
<evidence type="ECO:0000256" key="5">
    <source>
        <dbReference type="ARBA" id="ARBA00022576"/>
    </source>
</evidence>
<dbReference type="GO" id="GO:0047536">
    <property type="term" value="F:2-aminoadipate transaminase activity"/>
    <property type="evidence" value="ECO:0007669"/>
    <property type="project" value="TreeGrafter"/>
</dbReference>
<dbReference type="InterPro" id="IPR015424">
    <property type="entry name" value="PyrdxlP-dep_Trfase"/>
</dbReference>
<dbReference type="Gene3D" id="3.40.640.10">
    <property type="entry name" value="Type I PLP-dependent aspartate aminotransferase-like (Major domain)"/>
    <property type="match status" value="1"/>
</dbReference>
<dbReference type="InterPro" id="IPR015421">
    <property type="entry name" value="PyrdxlP-dep_Trfase_major"/>
</dbReference>
<dbReference type="GeneID" id="30006852"/>
<comment type="caution">
    <text evidence="12">The sequence shown here is derived from an EMBL/GenBank/DDBJ whole genome shotgun (WGS) entry which is preliminary data.</text>
</comment>
<comment type="similarity">
    <text evidence="3">Belongs to the class-I pyridoxal-phosphate-dependent aminotransferase family.</text>
</comment>
<evidence type="ECO:0000256" key="9">
    <source>
        <dbReference type="ARBA" id="ARBA00067014"/>
    </source>
</evidence>
<dbReference type="STRING" id="1367422.A0A178ZWT2"/>
<comment type="catalytic activity">
    <reaction evidence="8">
        <text>an aromatic L-alpha-amino acid + 2-oxoglutarate = an aromatic oxo-acid + L-glutamate</text>
        <dbReference type="Rhea" id="RHEA:17533"/>
        <dbReference type="ChEBI" id="CHEBI:16810"/>
        <dbReference type="ChEBI" id="CHEBI:29985"/>
        <dbReference type="ChEBI" id="CHEBI:73309"/>
        <dbReference type="ChEBI" id="CHEBI:84824"/>
        <dbReference type="EC" id="2.6.1.57"/>
    </reaction>
</comment>
<dbReference type="Proteomes" id="UP000078343">
    <property type="component" value="Unassembled WGS sequence"/>
</dbReference>
<evidence type="ECO:0000256" key="10">
    <source>
        <dbReference type="SAM" id="MobiDB-lite"/>
    </source>
</evidence>
<dbReference type="InterPro" id="IPR050859">
    <property type="entry name" value="Class-I_PLP-dep_aminotransf"/>
</dbReference>
<evidence type="ECO:0000256" key="1">
    <source>
        <dbReference type="ARBA" id="ARBA00001933"/>
    </source>
</evidence>
<reference evidence="12 13" key="1">
    <citation type="submission" date="2016-04" db="EMBL/GenBank/DDBJ databases">
        <title>Draft genome of Fonsecaea erecta CBS 125763.</title>
        <authorList>
            <person name="Weiss V.A."/>
            <person name="Vicente V.A."/>
            <person name="Raittz R.T."/>
            <person name="Moreno L.F."/>
            <person name="De Souza E.M."/>
            <person name="Pedrosa F.O."/>
            <person name="Steffens M.B."/>
            <person name="Faoro H."/>
            <person name="Tadra-Sfeir M.Z."/>
            <person name="Najafzadeh M.J."/>
            <person name="Felipe M.S."/>
            <person name="Teixeira M."/>
            <person name="Sun J."/>
            <person name="Xi L."/>
            <person name="Gomes R."/>
            <person name="De Azevedo C.M."/>
            <person name="Salgado C.G."/>
            <person name="Da Silva M.B."/>
            <person name="Nascimento M.F."/>
            <person name="Queiroz-Telles F."/>
            <person name="Attili D.S."/>
            <person name="Gorbushina A."/>
        </authorList>
    </citation>
    <scope>NUCLEOTIDE SEQUENCE [LARGE SCALE GENOMIC DNA]</scope>
    <source>
        <strain evidence="12 13">CBS 125763</strain>
    </source>
</reference>
<sequence>MAPHAEPEAVTDTSAFVVDDPVLASGETHSVFTVDHVLPHRQKTGPPPTTVAAFSSADMFKSKGCFRKPAAKRWDHRLSTESKARQASSLKGAMKYFRPETISLCGGLPSSDYFPFEELSAKLPVPPEFSEVETHESGRVFSSGKHDARQGKALLDLSIALNYGQAMGPGALVRFLTEHTEIVHHPPYSDWEICMTAGSTSALEMALRMFTEKGHYVITEEYTFSTAIETVAPLGCEMLGIKMDADGMLPDDLDHILSTWDETARKAPKPFLVYTVPTGQNPTASTQSLERRKQIYAVAEKHDLYILEDEPYYFLQMEPFVSGQTHTVPQPFQPVPVADFLGNLVPSFLSLDTSGRVLRLDSFSKIIAPGSRCGWVTGSAQVIERFIRHNEVSAQNPAGFAMVHLYNLLEENWGHRGFLEWLMFIRAEYTRRRDIIVNACEQHLPAQVCSWSPPKAGMFHWIRIDVTQHPLYRSRRRHDDGHNVQVDHATLLEIEDAVFLAAADQNVLIAKGSWFRAERGSDTELFCRTTFAAAPAEKIVEAISRVGAAIRKEFGLEETQESRQQQQQQQQNGHAK</sequence>
<evidence type="ECO:0000259" key="11">
    <source>
        <dbReference type="Pfam" id="PF00155"/>
    </source>
</evidence>
<proteinExistence type="inferred from homology"/>
<evidence type="ECO:0000313" key="12">
    <source>
        <dbReference type="EMBL" id="OAP63455.1"/>
    </source>
</evidence>
<evidence type="ECO:0000313" key="13">
    <source>
        <dbReference type="Proteomes" id="UP000078343"/>
    </source>
</evidence>
<dbReference type="FunFam" id="3.40.640.10:FF:000074">
    <property type="entry name" value="Aromatic amino acid aminotransferase"/>
    <property type="match status" value="1"/>
</dbReference>
<name>A0A178ZWT2_9EURO</name>
<dbReference type="AlphaFoldDB" id="A0A178ZWT2"/>
<dbReference type="GO" id="GO:0030170">
    <property type="term" value="F:pyridoxal phosphate binding"/>
    <property type="evidence" value="ECO:0007669"/>
    <property type="project" value="InterPro"/>
</dbReference>
<dbReference type="CDD" id="cd00609">
    <property type="entry name" value="AAT_like"/>
    <property type="match status" value="1"/>
</dbReference>
<dbReference type="GO" id="GO:0005737">
    <property type="term" value="C:cytoplasm"/>
    <property type="evidence" value="ECO:0007669"/>
    <property type="project" value="UniProtKB-SubCell"/>
</dbReference>
<organism evidence="12 13">
    <name type="scientific">Fonsecaea erecta</name>
    <dbReference type="NCBI Taxonomy" id="1367422"/>
    <lineage>
        <taxon>Eukaryota</taxon>
        <taxon>Fungi</taxon>
        <taxon>Dikarya</taxon>
        <taxon>Ascomycota</taxon>
        <taxon>Pezizomycotina</taxon>
        <taxon>Eurotiomycetes</taxon>
        <taxon>Chaetothyriomycetidae</taxon>
        <taxon>Chaetothyriales</taxon>
        <taxon>Herpotrichiellaceae</taxon>
        <taxon>Fonsecaea</taxon>
    </lineage>
</organism>
<dbReference type="PANTHER" id="PTHR42790:SF21">
    <property type="entry name" value="AROMATIC_AMINOADIPATE AMINOTRANSFERASE 1"/>
    <property type="match status" value="1"/>
</dbReference>
<comment type="cofactor">
    <cofactor evidence="1">
        <name>pyridoxal 5'-phosphate</name>
        <dbReference type="ChEBI" id="CHEBI:597326"/>
    </cofactor>
</comment>
<dbReference type="RefSeq" id="XP_018696822.1">
    <property type="nucleotide sequence ID" value="XM_018834198.1"/>
</dbReference>
<evidence type="ECO:0000256" key="8">
    <source>
        <dbReference type="ARBA" id="ARBA00051993"/>
    </source>
</evidence>
<keyword evidence="5" id="KW-0032">Aminotransferase</keyword>
<evidence type="ECO:0000256" key="4">
    <source>
        <dbReference type="ARBA" id="ARBA00022490"/>
    </source>
</evidence>
<dbReference type="EMBL" id="LVYI01000002">
    <property type="protein sequence ID" value="OAP63455.1"/>
    <property type="molecule type" value="Genomic_DNA"/>
</dbReference>
<gene>
    <name evidence="12" type="ORF">AYL99_02682</name>
</gene>
<keyword evidence="6" id="KW-0808">Transferase</keyword>
<dbReference type="EC" id="2.6.1.57" evidence="9"/>
<accession>A0A178ZWT2</accession>
<dbReference type="SUPFAM" id="SSF53383">
    <property type="entry name" value="PLP-dependent transferases"/>
    <property type="match status" value="1"/>
</dbReference>